<gene>
    <name evidence="3" type="ORF">STURON_001041</name>
</gene>
<evidence type="ECO:0000256" key="1">
    <source>
        <dbReference type="SAM" id="MobiDB-lite"/>
    </source>
</evidence>
<keyword evidence="2" id="KW-1133">Transmembrane helix</keyword>
<evidence type="ECO:0000313" key="3">
    <source>
        <dbReference type="EMBL" id="AKU80287.1"/>
    </source>
</evidence>
<evidence type="ECO:0000313" key="4">
    <source>
        <dbReference type="Proteomes" id="UP000067243"/>
    </source>
</evidence>
<evidence type="ECO:0000256" key="2">
    <source>
        <dbReference type="SAM" id="Phobius"/>
    </source>
</evidence>
<dbReference type="Proteomes" id="UP000067243">
    <property type="component" value="Chromosome"/>
</dbReference>
<feature type="region of interest" description="Disordered" evidence="1">
    <location>
        <begin position="65"/>
        <end position="85"/>
    </location>
</feature>
<reference evidence="3 4" key="1">
    <citation type="journal article" date="2015" name="Genome Announc.">
        <title>Complete Genome Sequence of Spiroplasma turonicum Strain Tab4cT, a Parasite of a Horse Fly, Haematopota sp. (Diptera: Tabanidae).</title>
        <authorList>
            <person name="Davis R.E."/>
            <person name="Shao J."/>
            <person name="Zhao Y."/>
            <person name="Gasparich G.E."/>
            <person name="Gaynor B.J."/>
            <person name="Donofrio N."/>
        </authorList>
    </citation>
    <scope>NUCLEOTIDE SEQUENCE [LARGE SCALE GENOMIC DNA]</scope>
    <source>
        <strain evidence="3 4">Tab4c</strain>
    </source>
</reference>
<sequence>MYINPFERMKKQKEDEVKKEAEKQKEKEKYIRLGAQMGFVDNKDVIPSFIKTMLDDNNKVSVPPFPGLSDNYSSQQPSWSDSNSNSYNKFNDLQSTNTQQIMNNSYNFPFENQLVNDEIKDANNFQNNSLDNKDTTSKFKETYNINNNISINNEKDLVVENDIFKNLKSPLSTINESILPIEDIKESIKEPIYTSFEHSTKDNYLNEIEEDCTFLKLDEYKEYFNNENLDNKLLMIPVDKKNNRRVLKYIKTNISNLYSIFIDVSEISKYRRPYRFFLKQLISKLPIQIDLEDRRELWERVDLMLKGTSWGQIELVDDFEDIMDEVFVVDDPVDLIVSEFKNLFESYNFTNRISVFVDNFIPIDINLKKSFIEFFNKIVVKIPNLNLTFMTDSDFYKEFSKEYIFEYVDIIIKMVEKNNLNKKLDNNVLSQEKSFKEVNEEVLNFTRLNNDFLDNDSSLKSVINTLSSLPPSSSTTNATELNLNKDISLPNQSLVTQQPSFMGNQNTNLNSFNFPNQNEPPNSFNNKTSLLSANSDASNKVSSILNSKMRIDVGRVLEKQQIELDKINKKEEWESKQKTEGPIFRTEILADSSISKNNDKNYNLFDRSMEVGNQQISISENLYSKKQEQEGNNLFTIQGSNWENLNKKEVSMFAFLIISAWSIVITSSVVLIAYLTLSLLLTMIAKVAILMKIYNLLSGHPYSSVAGNDSSFLVNATNMANKELGAFIMLGVLIFIALTLIIVASIELSRLRKKQKISKPFVKAYLLLLVVAFMLISQTILLIVAGSLVFGLVILEFVLFDNDALNNYAEERNLISINREEKKFEREVAKEGKQNGNVTLKKIESNQEKNRNGLIKNIDKDALPSDEHKLDIKYRKKHQRWKKQRNSLIELRNQIISSKENTKQNVIDKLINSFNYKAKKINDLASQLEIPNSFFVEYIYQDSMMSSTINDENSIFELIEDIEVETTLEDDYKDDNFNNEQAKENLNIETFTTEEMDDFESAYPEYGYGNQNSLGEEFLKEKLSRAINMDLSDLKLTEDKLHKNDILSTSSYDQHGILDTLVSEQNEDSNNYLRPVDENVFKRPETRIDSSAPSTNALGEQFIKEKMTRAINMDLDVLIESRDEKETELNNIFKDYEVYDSNAYDKYNQEEKLIQKPEPTTFKRPETRIDQTISTPNIFNDLEITNQNVFKRPETRIDSSAPSTNALGEQFIKEKMARAINMDLDVLIESRDEKETELNNIFKDYEVYDSNAYDKYNQEEKLIQKPEPTTFKRPETRIDQTISTPNIFNDLEITNQNVFKRPETRIDSSAPSTNALGEQFIKEKMARAINMDLDVLIESRDEKETELNNIFKDYEVYGSNAYDKYNQEEKLIQKPEPTTFKRPETRIDQTISTPNIFNDLEITNQNVFKRPETRIDSSAPSTNALGEQFIKEKMARAIDESINNLSSTTKDNESNINELFDNFKIKTSNAYDKYNQEEKLIQKPEPTTFKRPETRIDQTISTPNIFNDLEITNQNVFKRPETRIDSSAPSTNALGEQFIKEKMARAIDESINNLSSTTNDNESNINELFDDFKLFKLNKENKFNHSNDSVIEYNDDNVILDLKKDAQNIALEADLKNILDLEIDDNNVINESNKTLKKIDSIESRISSIEKALNNLNQEKKSNDYKQELDIIMNKLDLLYKEMEVSKNSKREHNVLLKKYEYNKKRNH</sequence>
<feature type="compositionally biased region" description="Low complexity" evidence="1">
    <location>
        <begin position="71"/>
        <end position="85"/>
    </location>
</feature>
<dbReference type="KEGG" id="stur:STURON_001041"/>
<feature type="region of interest" description="Disordered" evidence="1">
    <location>
        <begin position="1"/>
        <end position="26"/>
    </location>
</feature>
<dbReference type="OrthoDB" id="387189at2"/>
<feature type="transmembrane region" description="Helical" evidence="2">
    <location>
        <begin position="650"/>
        <end position="672"/>
    </location>
</feature>
<name>A0A0K1P8R3_9MOLU</name>
<keyword evidence="4" id="KW-1185">Reference proteome</keyword>
<organism evidence="3 4">
    <name type="scientific">Spiroplasma turonicum</name>
    <dbReference type="NCBI Taxonomy" id="216946"/>
    <lineage>
        <taxon>Bacteria</taxon>
        <taxon>Bacillati</taxon>
        <taxon>Mycoplasmatota</taxon>
        <taxon>Mollicutes</taxon>
        <taxon>Entomoplasmatales</taxon>
        <taxon>Spiroplasmataceae</taxon>
        <taxon>Spiroplasma</taxon>
    </lineage>
</organism>
<dbReference type="STRING" id="216946.STURO_v1c10370"/>
<dbReference type="PATRIC" id="fig|216946.3.peg.1077"/>
<keyword evidence="2" id="KW-0472">Membrane</keyword>
<proteinExistence type="predicted"/>
<dbReference type="EMBL" id="CP012328">
    <property type="protein sequence ID" value="AKU80287.1"/>
    <property type="molecule type" value="Genomic_DNA"/>
</dbReference>
<feature type="transmembrane region" description="Helical" evidence="2">
    <location>
        <begin position="679"/>
        <end position="697"/>
    </location>
</feature>
<feature type="transmembrane region" description="Helical" evidence="2">
    <location>
        <begin position="765"/>
        <end position="795"/>
    </location>
</feature>
<accession>A0A0K1P8R3</accession>
<keyword evidence="2" id="KW-0812">Transmembrane</keyword>
<dbReference type="RefSeq" id="WP_075048845.1">
    <property type="nucleotide sequence ID" value="NZ_CP012328.1"/>
</dbReference>
<feature type="compositionally biased region" description="Basic and acidic residues" evidence="1">
    <location>
        <begin position="7"/>
        <end position="26"/>
    </location>
</feature>
<feature type="transmembrane region" description="Helical" evidence="2">
    <location>
        <begin position="724"/>
        <end position="744"/>
    </location>
</feature>
<evidence type="ECO:0008006" key="5">
    <source>
        <dbReference type="Google" id="ProtNLM"/>
    </source>
</evidence>
<protein>
    <recommendedName>
        <fullName evidence="5">Transmembrane protein</fullName>
    </recommendedName>
</protein>